<keyword evidence="7" id="KW-1015">Disulfide bond</keyword>
<evidence type="ECO:0000256" key="7">
    <source>
        <dbReference type="ARBA" id="ARBA00023157"/>
    </source>
</evidence>
<evidence type="ECO:0000256" key="9">
    <source>
        <dbReference type="ARBA" id="ARBA00023180"/>
    </source>
</evidence>
<feature type="transmembrane region" description="Helical" evidence="14">
    <location>
        <begin position="248"/>
        <end position="268"/>
    </location>
</feature>
<feature type="transmembrane region" description="Helical" evidence="14">
    <location>
        <begin position="274"/>
        <end position="297"/>
    </location>
</feature>
<reference evidence="16 17" key="1">
    <citation type="submission" date="2020-10" db="EMBL/GenBank/DDBJ databases">
        <title>Pygocentrus nattereri (red-bellied piranha) genome, fPygNat1, primary haplotype.</title>
        <authorList>
            <person name="Myers G."/>
            <person name="Meyer A."/>
            <person name="Karagic N."/>
            <person name="Pippel M."/>
            <person name="Winkler S."/>
            <person name="Tracey A."/>
            <person name="Wood J."/>
            <person name="Formenti G."/>
            <person name="Howe K."/>
            <person name="Fedrigo O."/>
            <person name="Jarvis E.D."/>
        </authorList>
    </citation>
    <scope>NUCLEOTIDE SEQUENCE [LARGE SCALE GENOMIC DNA]</scope>
</reference>
<protein>
    <recommendedName>
        <fullName evidence="15">G-protein coupled receptors family 1 profile domain-containing protein</fullName>
    </recommendedName>
</protein>
<evidence type="ECO:0000256" key="10">
    <source>
        <dbReference type="ARBA" id="ARBA00023224"/>
    </source>
</evidence>
<evidence type="ECO:0000256" key="14">
    <source>
        <dbReference type="SAM" id="Phobius"/>
    </source>
</evidence>
<reference evidence="16" key="3">
    <citation type="submission" date="2025-09" db="UniProtKB">
        <authorList>
            <consortium name="Ensembl"/>
        </authorList>
    </citation>
    <scope>IDENTIFICATION</scope>
</reference>
<feature type="region of interest" description="Disordered" evidence="13">
    <location>
        <begin position="324"/>
        <end position="343"/>
    </location>
</feature>
<dbReference type="PRINTS" id="PR00237">
    <property type="entry name" value="GPCRRHODOPSN"/>
</dbReference>
<dbReference type="Ensembl" id="ENSPNAT00000080851.1">
    <property type="protein sequence ID" value="ENSPNAP00000080255.1"/>
    <property type="gene ID" value="ENSPNAG00000034054.1"/>
</dbReference>
<dbReference type="GO" id="GO:0005886">
    <property type="term" value="C:plasma membrane"/>
    <property type="evidence" value="ECO:0007669"/>
    <property type="project" value="UniProtKB-SubCell"/>
</dbReference>
<keyword evidence="9" id="KW-0325">Glycoprotein</keyword>
<dbReference type="PROSITE" id="PS50262">
    <property type="entry name" value="G_PROTEIN_RECEP_F1_2"/>
    <property type="match status" value="1"/>
</dbReference>
<evidence type="ECO:0000259" key="15">
    <source>
        <dbReference type="PROSITE" id="PS50262"/>
    </source>
</evidence>
<evidence type="ECO:0000313" key="16">
    <source>
        <dbReference type="Ensembl" id="ENSPNAP00000080255.1"/>
    </source>
</evidence>
<name>A0AAR2LUK4_PYGNA</name>
<evidence type="ECO:0000256" key="13">
    <source>
        <dbReference type="SAM" id="MobiDB-lite"/>
    </source>
</evidence>
<dbReference type="PANTHER" id="PTHR24225">
    <property type="entry name" value="CHEMOTACTIC RECEPTOR"/>
    <property type="match status" value="1"/>
</dbReference>
<feature type="transmembrane region" description="Helical" evidence="14">
    <location>
        <begin position="200"/>
        <end position="227"/>
    </location>
</feature>
<evidence type="ECO:0000256" key="5">
    <source>
        <dbReference type="ARBA" id="ARBA00023040"/>
    </source>
</evidence>
<feature type="transmembrane region" description="Helical" evidence="14">
    <location>
        <begin position="121"/>
        <end position="146"/>
    </location>
</feature>
<comment type="similarity">
    <text evidence="12">Belongs to the G-protein coupled receptor 1 family.</text>
</comment>
<dbReference type="GO" id="GO:0004930">
    <property type="term" value="F:G protein-coupled receptor activity"/>
    <property type="evidence" value="ECO:0007669"/>
    <property type="project" value="UniProtKB-KW"/>
</dbReference>
<keyword evidence="2" id="KW-1003">Cell membrane</keyword>
<dbReference type="GO" id="GO:0007200">
    <property type="term" value="P:phospholipase C-activating G protein-coupled receptor signaling pathway"/>
    <property type="evidence" value="ECO:0007669"/>
    <property type="project" value="TreeGrafter"/>
</dbReference>
<keyword evidence="6 14" id="KW-0472">Membrane</keyword>
<proteinExistence type="inferred from homology"/>
<dbReference type="PRINTS" id="PR00526">
    <property type="entry name" value="FMETLEUPHER"/>
</dbReference>
<evidence type="ECO:0000256" key="11">
    <source>
        <dbReference type="ARBA" id="ARBA00025736"/>
    </source>
</evidence>
<dbReference type="Proteomes" id="UP001501920">
    <property type="component" value="Chromosome 20"/>
</dbReference>
<dbReference type="GO" id="GO:0006954">
    <property type="term" value="P:inflammatory response"/>
    <property type="evidence" value="ECO:0007669"/>
    <property type="project" value="TreeGrafter"/>
</dbReference>
<evidence type="ECO:0000256" key="8">
    <source>
        <dbReference type="ARBA" id="ARBA00023170"/>
    </source>
</evidence>
<accession>A0AAR2LUK4</accession>
<evidence type="ECO:0000256" key="4">
    <source>
        <dbReference type="ARBA" id="ARBA00022989"/>
    </source>
</evidence>
<feature type="transmembrane region" description="Helical" evidence="14">
    <location>
        <begin position="42"/>
        <end position="66"/>
    </location>
</feature>
<dbReference type="GO" id="GO:0007204">
    <property type="term" value="P:positive regulation of cytosolic calcium ion concentration"/>
    <property type="evidence" value="ECO:0007669"/>
    <property type="project" value="TreeGrafter"/>
</dbReference>
<comment type="subcellular location">
    <subcellularLocation>
        <location evidence="1">Cell membrane</location>
        <topology evidence="1">Multi-pass membrane protein</topology>
    </subcellularLocation>
</comment>
<keyword evidence="4 14" id="KW-1133">Transmembrane helix</keyword>
<gene>
    <name evidence="16" type="primary">CMKLR1</name>
</gene>
<dbReference type="InterPro" id="IPR000826">
    <property type="entry name" value="Formyl_rcpt-rel"/>
</dbReference>
<feature type="transmembrane region" description="Helical" evidence="14">
    <location>
        <begin position="158"/>
        <end position="180"/>
    </location>
</feature>
<keyword evidence="5 12" id="KW-0297">G-protein coupled receptor</keyword>
<sequence length="343" mass="39212">LNRNTLDCLDGDIMNSTQVAEIKNDTMSQTSRSSSCKDAVCIFYAIAEVIICVLGIAGNGLVIWITGYNVKKTVISTWYLSLAVSDIIFCFTLPFSVVFVVKKAWPFGLFMCKFRSFILWLNMYSSIFLLVIISVDRCVLVMFPVWAHNKRTIRKASVIVVFAWIIAAVCSTPSAVFRVIKHSTYKKTTCSYKYSYRKNYIATVTCRFVSSFVIPFLIIFICFVVILQKLKSNHRVRFKKPFKIMTVLIVNFLICWLPYHTLLLIQLHKYKLSIAIQRFCFILVSANSCLNPFLYAFMGKDIKEQCYAFRLKIENAIKEEEDQNTSQGTAIANSGESQHSTSI</sequence>
<comment type="similarity">
    <text evidence="11">Belongs to the chemokine-like receptor (CMKLR) family.</text>
</comment>
<keyword evidence="3 12" id="KW-0812">Transmembrane</keyword>
<dbReference type="InterPro" id="IPR000276">
    <property type="entry name" value="GPCR_Rhodpsn"/>
</dbReference>
<dbReference type="Gene3D" id="1.20.1070.10">
    <property type="entry name" value="Rhodopsin 7-helix transmembrane proteins"/>
    <property type="match status" value="1"/>
</dbReference>
<keyword evidence="8 12" id="KW-0675">Receptor</keyword>
<dbReference type="GeneTree" id="ENSGT01020000230438"/>
<keyword evidence="17" id="KW-1185">Reference proteome</keyword>
<evidence type="ECO:0000256" key="6">
    <source>
        <dbReference type="ARBA" id="ARBA00023136"/>
    </source>
</evidence>
<evidence type="ECO:0000256" key="1">
    <source>
        <dbReference type="ARBA" id="ARBA00004651"/>
    </source>
</evidence>
<dbReference type="PANTHER" id="PTHR24225:SF0">
    <property type="entry name" value="N-FORMYL PEPTIDE RECEPTOR 2"/>
    <property type="match status" value="1"/>
</dbReference>
<dbReference type="InterPro" id="IPR017452">
    <property type="entry name" value="GPCR_Rhodpsn_7TM"/>
</dbReference>
<keyword evidence="10 12" id="KW-0807">Transducer</keyword>
<dbReference type="SUPFAM" id="SSF81321">
    <property type="entry name" value="Family A G protein-coupled receptor-like"/>
    <property type="match status" value="1"/>
</dbReference>
<feature type="domain" description="G-protein coupled receptors family 1 profile" evidence="15">
    <location>
        <begin position="58"/>
        <end position="295"/>
    </location>
</feature>
<evidence type="ECO:0000256" key="3">
    <source>
        <dbReference type="ARBA" id="ARBA00022692"/>
    </source>
</evidence>
<dbReference type="PROSITE" id="PS00237">
    <property type="entry name" value="G_PROTEIN_RECEP_F1_1"/>
    <property type="match status" value="1"/>
</dbReference>
<dbReference type="Pfam" id="PF00001">
    <property type="entry name" value="7tm_1"/>
    <property type="match status" value="1"/>
</dbReference>
<evidence type="ECO:0000256" key="12">
    <source>
        <dbReference type="RuleBase" id="RU000688"/>
    </source>
</evidence>
<organism evidence="16 17">
    <name type="scientific">Pygocentrus nattereri</name>
    <name type="common">Red-bellied piranha</name>
    <dbReference type="NCBI Taxonomy" id="42514"/>
    <lineage>
        <taxon>Eukaryota</taxon>
        <taxon>Metazoa</taxon>
        <taxon>Chordata</taxon>
        <taxon>Craniata</taxon>
        <taxon>Vertebrata</taxon>
        <taxon>Euteleostomi</taxon>
        <taxon>Actinopterygii</taxon>
        <taxon>Neopterygii</taxon>
        <taxon>Teleostei</taxon>
        <taxon>Ostariophysi</taxon>
        <taxon>Characiformes</taxon>
        <taxon>Characoidei</taxon>
        <taxon>Pygocentrus</taxon>
    </lineage>
</organism>
<evidence type="ECO:0000313" key="17">
    <source>
        <dbReference type="Proteomes" id="UP001501920"/>
    </source>
</evidence>
<evidence type="ECO:0000256" key="2">
    <source>
        <dbReference type="ARBA" id="ARBA00022475"/>
    </source>
</evidence>
<dbReference type="AlphaFoldDB" id="A0AAR2LUK4"/>
<dbReference type="GO" id="GO:0004875">
    <property type="term" value="F:complement receptor activity"/>
    <property type="evidence" value="ECO:0007669"/>
    <property type="project" value="TreeGrafter"/>
</dbReference>
<feature type="transmembrane region" description="Helical" evidence="14">
    <location>
        <begin position="78"/>
        <end position="101"/>
    </location>
</feature>
<reference evidence="16" key="2">
    <citation type="submission" date="2025-08" db="UniProtKB">
        <authorList>
            <consortium name="Ensembl"/>
        </authorList>
    </citation>
    <scope>IDENTIFICATION</scope>
</reference>